<evidence type="ECO:0000313" key="11">
    <source>
        <dbReference type="EMBL" id="MFC4489799.1"/>
    </source>
</evidence>
<dbReference type="PANTHER" id="PTHR35869">
    <property type="entry name" value="OUTER-MEMBRANE LIPOPROTEIN CARRIER PROTEIN"/>
    <property type="match status" value="1"/>
</dbReference>
<dbReference type="HAMAP" id="MF_00240">
    <property type="entry name" value="LolA"/>
    <property type="match status" value="1"/>
</dbReference>
<comment type="subunit">
    <text evidence="3 10">Monomer.</text>
</comment>
<dbReference type="PANTHER" id="PTHR35869:SF1">
    <property type="entry name" value="OUTER-MEMBRANE LIPOPROTEIN CARRIER PROTEIN"/>
    <property type="match status" value="1"/>
</dbReference>
<name>A0ABV8ZQN7_9NEIS</name>
<evidence type="ECO:0000313" key="12">
    <source>
        <dbReference type="Proteomes" id="UP001595999"/>
    </source>
</evidence>
<sequence precursor="true">MKMKTLISASFAIAALALPASGHAAAIAQLKAFVNGNKTLSADFKQVVSNKGKREEASGRLEIARPGKFRWEYSKPYEQLIVGDGKTLWVYDKDLAQVTRKAQGAALGSSPAALLAGSNAIEQNYQLKEAGKTGEVEWLSASPKQADNSFSAIRMGFKANMLVEMELTDSFGNHTKVSFSAPQKNPALAASRFAFVPPKGVDVVSGD</sequence>
<comment type="caution">
    <text evidence="11">The sequence shown here is derived from an EMBL/GenBank/DDBJ whole genome shotgun (WGS) entry which is preliminary data.</text>
</comment>
<evidence type="ECO:0000256" key="4">
    <source>
        <dbReference type="ARBA" id="ARBA00014035"/>
    </source>
</evidence>
<dbReference type="NCBIfam" id="TIGR00547">
    <property type="entry name" value="lolA"/>
    <property type="match status" value="1"/>
</dbReference>
<comment type="subcellular location">
    <subcellularLocation>
        <location evidence="1 10">Periplasm</location>
    </subcellularLocation>
</comment>
<evidence type="ECO:0000256" key="9">
    <source>
        <dbReference type="ARBA" id="ARBA00023186"/>
    </source>
</evidence>
<dbReference type="RefSeq" id="WP_231462410.1">
    <property type="nucleotide sequence ID" value="NZ_JAJOHW010000071.1"/>
</dbReference>
<proteinExistence type="inferred from homology"/>
<dbReference type="InterPro" id="IPR004564">
    <property type="entry name" value="OM_lipoprot_carrier_LolA-like"/>
</dbReference>
<evidence type="ECO:0000256" key="5">
    <source>
        <dbReference type="ARBA" id="ARBA00022448"/>
    </source>
</evidence>
<reference evidence="12" key="1">
    <citation type="journal article" date="2019" name="Int. J. Syst. Evol. Microbiol.">
        <title>The Global Catalogue of Microorganisms (GCM) 10K type strain sequencing project: providing services to taxonomists for standard genome sequencing and annotation.</title>
        <authorList>
            <consortium name="The Broad Institute Genomics Platform"/>
            <consortium name="The Broad Institute Genome Sequencing Center for Infectious Disease"/>
            <person name="Wu L."/>
            <person name="Ma J."/>
        </authorList>
    </citation>
    <scope>NUCLEOTIDE SEQUENCE [LARGE SCALE GENOMIC DNA]</scope>
    <source>
        <strain evidence="12">CGMCC 4.7608</strain>
    </source>
</reference>
<evidence type="ECO:0000256" key="3">
    <source>
        <dbReference type="ARBA" id="ARBA00011245"/>
    </source>
</evidence>
<feature type="chain" id="PRO_5044926711" description="Outer-membrane lipoprotein carrier protein" evidence="10">
    <location>
        <begin position="25"/>
        <end position="207"/>
    </location>
</feature>
<keyword evidence="6 10" id="KW-0732">Signal</keyword>
<accession>A0ABV8ZQN7</accession>
<evidence type="ECO:0000256" key="10">
    <source>
        <dbReference type="HAMAP-Rule" id="MF_00240"/>
    </source>
</evidence>
<dbReference type="Pfam" id="PF03548">
    <property type="entry name" value="LolA"/>
    <property type="match status" value="1"/>
</dbReference>
<dbReference type="Proteomes" id="UP001595999">
    <property type="component" value="Unassembled WGS sequence"/>
</dbReference>
<evidence type="ECO:0000256" key="8">
    <source>
        <dbReference type="ARBA" id="ARBA00022927"/>
    </source>
</evidence>
<evidence type="ECO:0000256" key="7">
    <source>
        <dbReference type="ARBA" id="ARBA00022764"/>
    </source>
</evidence>
<dbReference type="Gene3D" id="2.50.20.10">
    <property type="entry name" value="Lipoprotein localisation LolA/LolB/LppX"/>
    <property type="match status" value="1"/>
</dbReference>
<keyword evidence="5 10" id="KW-0813">Transport</keyword>
<keyword evidence="9 10" id="KW-0143">Chaperone</keyword>
<dbReference type="InterPro" id="IPR029046">
    <property type="entry name" value="LolA/LolB/LppX"/>
</dbReference>
<dbReference type="EMBL" id="JBHSEK010000004">
    <property type="protein sequence ID" value="MFC4489799.1"/>
    <property type="molecule type" value="Genomic_DNA"/>
</dbReference>
<keyword evidence="12" id="KW-1185">Reference proteome</keyword>
<dbReference type="SUPFAM" id="SSF89392">
    <property type="entry name" value="Prokaryotic lipoproteins and lipoprotein localization factors"/>
    <property type="match status" value="1"/>
</dbReference>
<evidence type="ECO:0000256" key="1">
    <source>
        <dbReference type="ARBA" id="ARBA00004418"/>
    </source>
</evidence>
<keyword evidence="8 10" id="KW-0653">Protein transport</keyword>
<feature type="signal peptide" evidence="10">
    <location>
        <begin position="1"/>
        <end position="24"/>
    </location>
</feature>
<evidence type="ECO:0000256" key="6">
    <source>
        <dbReference type="ARBA" id="ARBA00022729"/>
    </source>
</evidence>
<comment type="similarity">
    <text evidence="2 10">Belongs to the LolA family.</text>
</comment>
<comment type="function">
    <text evidence="10">Participates in the translocation of lipoproteins from the inner membrane to the outer membrane. Only forms a complex with a lipoprotein if the residue after the N-terminal Cys is not an aspartate (The Asp acts as a targeting signal to indicate that the lipoprotein should stay in the inner membrane).</text>
</comment>
<evidence type="ECO:0000256" key="2">
    <source>
        <dbReference type="ARBA" id="ARBA00007615"/>
    </source>
</evidence>
<protein>
    <recommendedName>
        <fullName evidence="4 10">Outer-membrane lipoprotein carrier protein</fullName>
    </recommendedName>
</protein>
<keyword evidence="11" id="KW-0449">Lipoprotein</keyword>
<gene>
    <name evidence="10 11" type="primary">lolA</name>
    <name evidence="11" type="ORF">ACFO0R_09210</name>
</gene>
<dbReference type="InterPro" id="IPR018323">
    <property type="entry name" value="OM_lipoprot_carrier_LolA_Pbac"/>
</dbReference>
<keyword evidence="7 10" id="KW-0574">Periplasm</keyword>
<organism evidence="11 12">
    <name type="scientific">Chromobacterium aquaticum</name>
    <dbReference type="NCBI Taxonomy" id="467180"/>
    <lineage>
        <taxon>Bacteria</taxon>
        <taxon>Pseudomonadati</taxon>
        <taxon>Pseudomonadota</taxon>
        <taxon>Betaproteobacteria</taxon>
        <taxon>Neisseriales</taxon>
        <taxon>Chromobacteriaceae</taxon>
        <taxon>Chromobacterium</taxon>
    </lineage>
</organism>
<dbReference type="CDD" id="cd16325">
    <property type="entry name" value="LolA"/>
    <property type="match status" value="1"/>
</dbReference>